<dbReference type="Gene3D" id="3.40.50.300">
    <property type="entry name" value="P-loop containing nucleotide triphosphate hydrolases"/>
    <property type="match status" value="1"/>
</dbReference>
<dbReference type="InterPro" id="IPR027417">
    <property type="entry name" value="P-loop_NTPase"/>
</dbReference>
<dbReference type="PROSITE" id="PS00211">
    <property type="entry name" value="ABC_TRANSPORTER_1"/>
    <property type="match status" value="1"/>
</dbReference>
<evidence type="ECO:0000256" key="3">
    <source>
        <dbReference type="ARBA" id="ARBA00022741"/>
    </source>
</evidence>
<dbReference type="Proteomes" id="UP001518925">
    <property type="component" value="Unassembled WGS sequence"/>
</dbReference>
<dbReference type="RefSeq" id="WP_204203363.1">
    <property type="nucleotide sequence ID" value="NZ_JAFELM010000028.1"/>
</dbReference>
<evidence type="ECO:0000256" key="4">
    <source>
        <dbReference type="ARBA" id="ARBA00022840"/>
    </source>
</evidence>
<evidence type="ECO:0000313" key="8">
    <source>
        <dbReference type="Proteomes" id="UP001518925"/>
    </source>
</evidence>
<dbReference type="InterPro" id="IPR003593">
    <property type="entry name" value="AAA+_ATPase"/>
</dbReference>
<name>A0ABS2DHQ7_9BACI</name>
<comment type="similarity">
    <text evidence="1">Belongs to the ABC transporter superfamily.</text>
</comment>
<dbReference type="InterPro" id="IPR052156">
    <property type="entry name" value="BCAA_Transport_ATP-bd_LivF"/>
</dbReference>
<keyword evidence="4 7" id="KW-0067">ATP-binding</keyword>
<dbReference type="CDD" id="cd03224">
    <property type="entry name" value="ABC_TM1139_LivF_branched"/>
    <property type="match status" value="1"/>
</dbReference>
<sequence length="244" mass="26823">MNEHLLELKGVSYSYGQIQALHNVSLHVKKGEIVALLGANGAGKTTLLHAISGLIKPSTGEIFYKNDNITPMEPEGIVGKRLIHVPEHRQIFSTLTVYDNLNLGAYSHYKKSGKKVINEDIEKVFELFPVLKERKEQLGGTLSGGQQQMLAIARAMMAKPDLLLLDEPSLGLAPLLVKEVLNYVKSLRDLGVTVLLIEQNVMGSLKIADRAYVMTHGTIKKEGLANELLQDKEVKEAFLGSTVV</sequence>
<protein>
    <submittedName>
        <fullName evidence="7">ABC transporter ATP-binding protein</fullName>
    </submittedName>
</protein>
<evidence type="ECO:0000259" key="6">
    <source>
        <dbReference type="PROSITE" id="PS50893"/>
    </source>
</evidence>
<keyword evidence="8" id="KW-1185">Reference proteome</keyword>
<evidence type="ECO:0000313" key="7">
    <source>
        <dbReference type="EMBL" id="MBM6618017.1"/>
    </source>
</evidence>
<reference evidence="7 8" key="1">
    <citation type="submission" date="2021-02" db="EMBL/GenBank/DDBJ databases">
        <title>Bacillus sp. RD4P76, an endophyte from a halophyte.</title>
        <authorList>
            <person name="Sun J.-Q."/>
        </authorList>
    </citation>
    <scope>NUCLEOTIDE SEQUENCE [LARGE SCALE GENOMIC DNA]</scope>
    <source>
        <strain evidence="7 8">RD4P76</strain>
    </source>
</reference>
<evidence type="ECO:0000256" key="1">
    <source>
        <dbReference type="ARBA" id="ARBA00005417"/>
    </source>
</evidence>
<evidence type="ECO:0000256" key="5">
    <source>
        <dbReference type="ARBA" id="ARBA00022970"/>
    </source>
</evidence>
<proteinExistence type="inferred from homology"/>
<gene>
    <name evidence="7" type="ORF">JR050_10085</name>
</gene>
<keyword evidence="5" id="KW-0029">Amino-acid transport</keyword>
<dbReference type="InterPro" id="IPR017871">
    <property type="entry name" value="ABC_transporter-like_CS"/>
</dbReference>
<dbReference type="GO" id="GO:0005524">
    <property type="term" value="F:ATP binding"/>
    <property type="evidence" value="ECO:0007669"/>
    <property type="project" value="UniProtKB-KW"/>
</dbReference>
<dbReference type="EMBL" id="JAFELM010000028">
    <property type="protein sequence ID" value="MBM6618017.1"/>
    <property type="molecule type" value="Genomic_DNA"/>
</dbReference>
<accession>A0ABS2DHQ7</accession>
<comment type="caution">
    <text evidence="7">The sequence shown here is derived from an EMBL/GenBank/DDBJ whole genome shotgun (WGS) entry which is preliminary data.</text>
</comment>
<organism evidence="7 8">
    <name type="scientific">Bacillus suaedaesalsae</name>
    <dbReference type="NCBI Taxonomy" id="2810349"/>
    <lineage>
        <taxon>Bacteria</taxon>
        <taxon>Bacillati</taxon>
        <taxon>Bacillota</taxon>
        <taxon>Bacilli</taxon>
        <taxon>Bacillales</taxon>
        <taxon>Bacillaceae</taxon>
        <taxon>Bacillus</taxon>
    </lineage>
</organism>
<dbReference type="SUPFAM" id="SSF52540">
    <property type="entry name" value="P-loop containing nucleoside triphosphate hydrolases"/>
    <property type="match status" value="1"/>
</dbReference>
<feature type="domain" description="ABC transporter" evidence="6">
    <location>
        <begin position="6"/>
        <end position="241"/>
    </location>
</feature>
<dbReference type="SMART" id="SM00382">
    <property type="entry name" value="AAA"/>
    <property type="match status" value="1"/>
</dbReference>
<keyword evidence="2" id="KW-0813">Transport</keyword>
<dbReference type="Pfam" id="PF00005">
    <property type="entry name" value="ABC_tran"/>
    <property type="match status" value="1"/>
</dbReference>
<dbReference type="InterPro" id="IPR003439">
    <property type="entry name" value="ABC_transporter-like_ATP-bd"/>
</dbReference>
<dbReference type="PANTHER" id="PTHR43820">
    <property type="entry name" value="HIGH-AFFINITY BRANCHED-CHAIN AMINO ACID TRANSPORT ATP-BINDING PROTEIN LIVF"/>
    <property type="match status" value="1"/>
</dbReference>
<keyword evidence="3" id="KW-0547">Nucleotide-binding</keyword>
<dbReference type="PROSITE" id="PS50893">
    <property type="entry name" value="ABC_TRANSPORTER_2"/>
    <property type="match status" value="1"/>
</dbReference>
<evidence type="ECO:0000256" key="2">
    <source>
        <dbReference type="ARBA" id="ARBA00022448"/>
    </source>
</evidence>
<dbReference type="PANTHER" id="PTHR43820:SF4">
    <property type="entry name" value="HIGH-AFFINITY BRANCHED-CHAIN AMINO ACID TRANSPORT ATP-BINDING PROTEIN LIVF"/>
    <property type="match status" value="1"/>
</dbReference>